<proteinExistence type="predicted"/>
<organism evidence="3 4">
    <name type="scientific">Exidia glandulosa HHB12029</name>
    <dbReference type="NCBI Taxonomy" id="1314781"/>
    <lineage>
        <taxon>Eukaryota</taxon>
        <taxon>Fungi</taxon>
        <taxon>Dikarya</taxon>
        <taxon>Basidiomycota</taxon>
        <taxon>Agaricomycotina</taxon>
        <taxon>Agaricomycetes</taxon>
        <taxon>Auriculariales</taxon>
        <taxon>Exidiaceae</taxon>
        <taxon>Exidia</taxon>
    </lineage>
</organism>
<feature type="domain" description="DUF6533" evidence="2">
    <location>
        <begin position="51"/>
        <end position="95"/>
    </location>
</feature>
<accession>A0A165E5I8</accession>
<dbReference type="OrthoDB" id="2638860at2759"/>
<feature type="transmembrane region" description="Helical" evidence="1">
    <location>
        <begin position="15"/>
        <end position="37"/>
    </location>
</feature>
<dbReference type="InParanoid" id="A0A165E5I8"/>
<name>A0A165E5I8_EXIGL</name>
<protein>
    <recommendedName>
        <fullName evidence="2">DUF6533 domain-containing protein</fullName>
    </recommendedName>
</protein>
<dbReference type="EMBL" id="KV426166">
    <property type="protein sequence ID" value="KZV86116.1"/>
    <property type="molecule type" value="Genomic_DNA"/>
</dbReference>
<feature type="transmembrane region" description="Helical" evidence="1">
    <location>
        <begin position="160"/>
        <end position="182"/>
    </location>
</feature>
<dbReference type="Pfam" id="PF20151">
    <property type="entry name" value="DUF6533"/>
    <property type="match status" value="1"/>
</dbReference>
<dbReference type="InterPro" id="IPR045340">
    <property type="entry name" value="DUF6533"/>
</dbReference>
<feature type="transmembrane region" description="Helical" evidence="1">
    <location>
        <begin position="255"/>
        <end position="278"/>
    </location>
</feature>
<keyword evidence="4" id="KW-1185">Reference proteome</keyword>
<keyword evidence="1" id="KW-0472">Membrane</keyword>
<dbReference type="Proteomes" id="UP000077266">
    <property type="component" value="Unassembled WGS sequence"/>
</dbReference>
<reference evidence="3 4" key="1">
    <citation type="journal article" date="2016" name="Mol. Biol. Evol.">
        <title>Comparative Genomics of Early-Diverging Mushroom-Forming Fungi Provides Insights into the Origins of Lignocellulose Decay Capabilities.</title>
        <authorList>
            <person name="Nagy L.G."/>
            <person name="Riley R."/>
            <person name="Tritt A."/>
            <person name="Adam C."/>
            <person name="Daum C."/>
            <person name="Floudas D."/>
            <person name="Sun H."/>
            <person name="Yadav J.S."/>
            <person name="Pangilinan J."/>
            <person name="Larsson K.H."/>
            <person name="Matsuura K."/>
            <person name="Barry K."/>
            <person name="Labutti K."/>
            <person name="Kuo R."/>
            <person name="Ohm R.A."/>
            <person name="Bhattacharya S.S."/>
            <person name="Shirouzu T."/>
            <person name="Yoshinaga Y."/>
            <person name="Martin F.M."/>
            <person name="Grigoriev I.V."/>
            <person name="Hibbett D.S."/>
        </authorList>
    </citation>
    <scope>NUCLEOTIDE SEQUENCE [LARGE SCALE GENOMIC DNA]</scope>
    <source>
        <strain evidence="3 4">HHB12029</strain>
    </source>
</reference>
<dbReference type="AlphaFoldDB" id="A0A165E5I8"/>
<feature type="transmembrane region" description="Helical" evidence="1">
    <location>
        <begin position="126"/>
        <end position="148"/>
    </location>
</feature>
<feature type="transmembrane region" description="Helical" evidence="1">
    <location>
        <begin position="84"/>
        <end position="106"/>
    </location>
</feature>
<sequence>MFRLLRFWRPFLSPLSSLFAFTGVGVTFMGIGLVFALRNDLHGFIAARTSFRVAALSWTVWDHLTSIDNEVTLVWMKPIRIGSILYFVTRYFGLLSQLLIVCLDHWVRVQNQDFGGIDTELTADAWLVRLAPLLQFFIFWVITVMMHMRVYALYGHSRKVALVNGSLFILQAATMVLLWLLWPIKCQATGRIYTRLDSSSASWQTFDELCSGGVPDSLLPFYWLPALTFGLVPTLQILCKLATGVSLVGVLAEDSIIHVFLVGVFMFMHIVMGFYGLATCAIPFVIASQTIGGSHFVLHLRSAYYAATDNEASSGTLRTPTIGFTSSPLFEESFYAPGPSTTASRPHLVSVRPAS</sequence>
<evidence type="ECO:0000313" key="3">
    <source>
        <dbReference type="EMBL" id="KZV86116.1"/>
    </source>
</evidence>
<evidence type="ECO:0000256" key="1">
    <source>
        <dbReference type="SAM" id="Phobius"/>
    </source>
</evidence>
<feature type="transmembrane region" description="Helical" evidence="1">
    <location>
        <begin position="221"/>
        <end position="243"/>
    </location>
</feature>
<gene>
    <name evidence="3" type="ORF">EXIGLDRAFT_231296</name>
</gene>
<keyword evidence="1" id="KW-0812">Transmembrane</keyword>
<evidence type="ECO:0000313" key="4">
    <source>
        <dbReference type="Proteomes" id="UP000077266"/>
    </source>
</evidence>
<evidence type="ECO:0000259" key="2">
    <source>
        <dbReference type="Pfam" id="PF20151"/>
    </source>
</evidence>
<keyword evidence="1" id="KW-1133">Transmembrane helix</keyword>